<evidence type="ECO:0000313" key="2">
    <source>
        <dbReference type="EMBL" id="GMG99463.1"/>
    </source>
</evidence>
<accession>A0AAD3RWW0</accession>
<dbReference type="Proteomes" id="UP001279734">
    <property type="component" value="Unassembled WGS sequence"/>
</dbReference>
<sequence length="208" mass="22754">MGNCGLGRSKSEEESFDFHPPEDTEYEPDHYSPEDQTVGNRNDAIPPATATNTPFLGTPDTMEMESELEKRFFLSKLMSGGRSSPSEEGKPLDPRLISLLDFFRQLFVRRKDLFQSLISVHLEEFVELLKNMEKDRKVDSASVQFLQRSHSVGATRGFQFGESDLKLQRFKVKTLDIDDLNGGGAGGGGKGGGTKPVTGGPGVGGGPR</sequence>
<feature type="compositionally biased region" description="Gly residues" evidence="1">
    <location>
        <begin position="181"/>
        <end position="208"/>
    </location>
</feature>
<protein>
    <submittedName>
        <fullName evidence="2">Uncharacterized protein</fullName>
    </submittedName>
</protein>
<evidence type="ECO:0000313" key="3">
    <source>
        <dbReference type="Proteomes" id="UP001279734"/>
    </source>
</evidence>
<name>A0AAD3RWW0_NEPGR</name>
<keyword evidence="3" id="KW-1185">Reference proteome</keyword>
<gene>
    <name evidence="2" type="ORF">Nepgr_001303</name>
</gene>
<comment type="caution">
    <text evidence="2">The sequence shown here is derived from an EMBL/GenBank/DDBJ whole genome shotgun (WGS) entry which is preliminary data.</text>
</comment>
<evidence type="ECO:0000256" key="1">
    <source>
        <dbReference type="SAM" id="MobiDB-lite"/>
    </source>
</evidence>
<proteinExistence type="predicted"/>
<dbReference type="AlphaFoldDB" id="A0AAD3RWW0"/>
<dbReference type="PANTHER" id="PTHR37725">
    <property type="match status" value="1"/>
</dbReference>
<feature type="compositionally biased region" description="Basic and acidic residues" evidence="1">
    <location>
        <begin position="9"/>
        <end position="33"/>
    </location>
</feature>
<dbReference type="EMBL" id="BSYO01000001">
    <property type="protein sequence ID" value="GMG99463.1"/>
    <property type="molecule type" value="Genomic_DNA"/>
</dbReference>
<feature type="region of interest" description="Disordered" evidence="1">
    <location>
        <begin position="1"/>
        <end position="60"/>
    </location>
</feature>
<dbReference type="PANTHER" id="PTHR37725:SF1">
    <property type="match status" value="1"/>
</dbReference>
<organism evidence="2 3">
    <name type="scientific">Nepenthes gracilis</name>
    <name type="common">Slender pitcher plant</name>
    <dbReference type="NCBI Taxonomy" id="150966"/>
    <lineage>
        <taxon>Eukaryota</taxon>
        <taxon>Viridiplantae</taxon>
        <taxon>Streptophyta</taxon>
        <taxon>Embryophyta</taxon>
        <taxon>Tracheophyta</taxon>
        <taxon>Spermatophyta</taxon>
        <taxon>Magnoliopsida</taxon>
        <taxon>eudicotyledons</taxon>
        <taxon>Gunneridae</taxon>
        <taxon>Pentapetalae</taxon>
        <taxon>Caryophyllales</taxon>
        <taxon>Nepenthaceae</taxon>
        <taxon>Nepenthes</taxon>
    </lineage>
</organism>
<reference evidence="2" key="1">
    <citation type="submission" date="2023-05" db="EMBL/GenBank/DDBJ databases">
        <title>Nepenthes gracilis genome sequencing.</title>
        <authorList>
            <person name="Fukushima K."/>
        </authorList>
    </citation>
    <scope>NUCLEOTIDE SEQUENCE</scope>
    <source>
        <strain evidence="2">SING2019-196</strain>
    </source>
</reference>
<feature type="region of interest" description="Disordered" evidence="1">
    <location>
        <begin position="178"/>
        <end position="208"/>
    </location>
</feature>